<evidence type="ECO:0000259" key="10">
    <source>
        <dbReference type="PROSITE" id="PS51667"/>
    </source>
</evidence>
<dbReference type="InterPro" id="IPR003347">
    <property type="entry name" value="JmjC_dom"/>
</dbReference>
<dbReference type="PANTHER" id="PTHR12549:SF42">
    <property type="entry name" value="LYSINE-SPECIFIC DEMETHYLASE JMJ28"/>
    <property type="match status" value="1"/>
</dbReference>
<dbReference type="PROSITE" id="PS51667">
    <property type="entry name" value="WRC"/>
    <property type="match status" value="1"/>
</dbReference>
<feature type="compositionally biased region" description="Basic and acidic residues" evidence="7">
    <location>
        <begin position="822"/>
        <end position="839"/>
    </location>
</feature>
<dbReference type="InterPro" id="IPR014977">
    <property type="entry name" value="WRC_dom"/>
</dbReference>
<comment type="caution">
    <text evidence="6">Lacks conserved residue(s) required for the propagation of feature annotation.</text>
</comment>
<dbReference type="GO" id="GO:0003712">
    <property type="term" value="F:transcription coregulator activity"/>
    <property type="evidence" value="ECO:0007669"/>
    <property type="project" value="TreeGrafter"/>
</dbReference>
<dbReference type="OMA" id="RQYFMGS"/>
<reference evidence="11" key="2">
    <citation type="submission" date="2021-03" db="UniProtKB">
        <authorList>
            <consortium name="EnsemblPlants"/>
        </authorList>
    </citation>
    <scope>IDENTIFICATION</scope>
</reference>
<feature type="compositionally biased region" description="Acidic residues" evidence="7">
    <location>
        <begin position="145"/>
        <end position="160"/>
    </location>
</feature>
<accession>A0A803NZG5</accession>
<dbReference type="GO" id="GO:0031490">
    <property type="term" value="F:chromatin DNA binding"/>
    <property type="evidence" value="ECO:0007669"/>
    <property type="project" value="TreeGrafter"/>
</dbReference>
<evidence type="ECO:0000256" key="4">
    <source>
        <dbReference type="ARBA" id="ARBA00023242"/>
    </source>
</evidence>
<proteinExistence type="inferred from homology"/>
<keyword evidence="5" id="KW-0862">Zinc</keyword>
<keyword evidence="5" id="KW-0863">Zinc-finger</keyword>
<feature type="domain" description="WRC" evidence="10">
    <location>
        <begin position="7"/>
        <end position="51"/>
    </location>
</feature>
<dbReference type="Proteomes" id="UP000596661">
    <property type="component" value="Chromosome 2"/>
</dbReference>
<dbReference type="GO" id="GO:0045815">
    <property type="term" value="P:transcription initiation-coupled chromatin remodeling"/>
    <property type="evidence" value="ECO:0007669"/>
    <property type="project" value="EnsemblPlants"/>
</dbReference>
<evidence type="ECO:0000256" key="3">
    <source>
        <dbReference type="ARBA" id="ARBA00022723"/>
    </source>
</evidence>
<dbReference type="SUPFAM" id="SSF51197">
    <property type="entry name" value="Clavaminate synthase-like"/>
    <property type="match status" value="1"/>
</dbReference>
<dbReference type="GO" id="GO:0008270">
    <property type="term" value="F:zinc ion binding"/>
    <property type="evidence" value="ECO:0007669"/>
    <property type="project" value="UniProtKB-KW"/>
</dbReference>
<sequence length="1048" mass="119887">MKDDEPLPDNLRCNRTDGRQWRCKLRAMENMKLCENHYLQGRHRQNKEIVPESLKLQRKTTKKVLNRDKSKRGVQIRAKKEDILAKLVKKRKRSGETLRSVKKLNRGNSEMELIRMVLKRQVEKSTEKSMKLKTKTETKKKEVVLEEEDEEDDDDSEEELTRDLPNGLMAISSSSSPSPRQCSGNVGSDSPARVKVGVDFLPVPQRQFRSKNSEALPYGKLQVLPCARSVANLGRDKRKKRCHWCQRTGSRILIKCSSCQKHFFCLDCIKKRYFNTEEEVKDTCPVCRKACTCKDCLENPSKDSESKEYLQDKHEAEVILCFHYLICMLLPVLKGINQDQNDELEIEARIRGQNPSDINIKQADIECNEKHCCNRCKSLILNLHRSCPNCSYNLCLSCCQDLRQESFLGCTDFSITLSSNKTKTLAYPYVRQIENPIRTKQNPSSKYLECSVSLPDWKVHNGNGDTSCPPKEFGGCGENLLELRSLLPLNWTKELEVSAEQIVCSYDVPETSDISSCCTLCNGTNQKTGGRKQLREAAVREESSDNFLYYPTLLDVHSDKLEHFQKHWLKGHPVIVRNVLQATSHVSWDPVLMFCTYLERSISRYESNKDLCEISNCLDWCEVEIGIRQYFMGSFKGQTHKNTWNETLKLRGWLSSQLFQQQFPSHYAQVIHTLPLQEYMNPSSGRLNLTARLPKDIQKPDLGPCVYISYGYAEQLEHANSVLKLCYNSYDMVNILAHTSNVPISSEQLSRIRKLLKKHKAQQSHSSLSSKITSDQNMVNNINGKSSPLHEVKIEDSGVQDLIGEEMHLRKKIAQVSCSSDATHEPWDKNLKESNSSHDDESDSDTDSETLLPSRESIHGSETSEDRKSSKVNNKSSNHDGKKSLAVSDGAQWDVFRRQDVPKLIDYLKRHSNEFACHNHVDHPILDQSFFLDTTHKLRLKEEFEIEPWTFMQHVGEAVIIPAGCPYQIRSPKACVHVVLDFMSPENVTECAHLSDEIRLLPEDHKAKVDKLQVKKMALHSISAAIKEIRELTCATCPNTLLCDRTDL</sequence>
<dbReference type="InterPro" id="IPR045109">
    <property type="entry name" value="LSDs-like"/>
</dbReference>
<protein>
    <recommendedName>
        <fullName evidence="13">Lysine-specific demethylase JMJ25</fullName>
    </recommendedName>
</protein>
<evidence type="ECO:0008006" key="13">
    <source>
        <dbReference type="Google" id="ProtNLM"/>
    </source>
</evidence>
<evidence type="ECO:0000313" key="12">
    <source>
        <dbReference type="Proteomes" id="UP000596661"/>
    </source>
</evidence>
<dbReference type="Gramene" id="evm.model.02.2960">
    <property type="protein sequence ID" value="cds.evm.model.02.2960"/>
    <property type="gene ID" value="evm.TU.02.2960"/>
</dbReference>
<evidence type="ECO:0000256" key="2">
    <source>
        <dbReference type="ARBA" id="ARBA00006801"/>
    </source>
</evidence>
<feature type="domain" description="JmjC" evidence="9">
    <location>
        <begin position="682"/>
        <end position="999"/>
    </location>
</feature>
<dbReference type="GO" id="GO:0043565">
    <property type="term" value="F:sequence-specific DNA binding"/>
    <property type="evidence" value="ECO:0007669"/>
    <property type="project" value="EnsemblPlants"/>
</dbReference>
<dbReference type="AlphaFoldDB" id="A0A803NZG5"/>
<dbReference type="PROSITE" id="PS50089">
    <property type="entry name" value="ZF_RING_2"/>
    <property type="match status" value="1"/>
</dbReference>
<organism evidence="11 12">
    <name type="scientific">Cannabis sativa</name>
    <name type="common">Hemp</name>
    <name type="synonym">Marijuana</name>
    <dbReference type="NCBI Taxonomy" id="3483"/>
    <lineage>
        <taxon>Eukaryota</taxon>
        <taxon>Viridiplantae</taxon>
        <taxon>Streptophyta</taxon>
        <taxon>Embryophyta</taxon>
        <taxon>Tracheophyta</taxon>
        <taxon>Spermatophyta</taxon>
        <taxon>Magnoliopsida</taxon>
        <taxon>eudicotyledons</taxon>
        <taxon>Gunneridae</taxon>
        <taxon>Pentapetalae</taxon>
        <taxon>rosids</taxon>
        <taxon>fabids</taxon>
        <taxon>Rosales</taxon>
        <taxon>Cannabaceae</taxon>
        <taxon>Cannabis</taxon>
    </lineage>
</organism>
<evidence type="ECO:0000313" key="11">
    <source>
        <dbReference type="EnsemblPlants" id="cds.evm.model.02.2960"/>
    </source>
</evidence>
<evidence type="ECO:0000256" key="7">
    <source>
        <dbReference type="SAM" id="MobiDB-lite"/>
    </source>
</evidence>
<feature type="compositionally biased region" description="Basic and acidic residues" evidence="7">
    <location>
        <begin position="123"/>
        <end position="144"/>
    </location>
</feature>
<name>A0A803NZG5_CANSA</name>
<dbReference type="GO" id="GO:0048188">
    <property type="term" value="C:Set1C/COMPASS complex"/>
    <property type="evidence" value="ECO:0007669"/>
    <property type="project" value="EnsemblPlants"/>
</dbReference>
<reference evidence="11" key="1">
    <citation type="submission" date="2018-11" db="EMBL/GenBank/DDBJ databases">
        <authorList>
            <person name="Grassa J C."/>
        </authorList>
    </citation>
    <scope>NUCLEOTIDE SEQUENCE [LARGE SCALE GENOMIC DNA]</scope>
</reference>
<feature type="region of interest" description="Disordered" evidence="7">
    <location>
        <begin position="123"/>
        <end position="190"/>
    </location>
</feature>
<dbReference type="PROSITE" id="PS51184">
    <property type="entry name" value="JMJC"/>
    <property type="match status" value="1"/>
</dbReference>
<keyword evidence="3" id="KW-0479">Metal-binding</keyword>
<evidence type="ECO:0000256" key="1">
    <source>
        <dbReference type="ARBA" id="ARBA00004123"/>
    </source>
</evidence>
<dbReference type="GO" id="GO:0000785">
    <property type="term" value="C:chromatin"/>
    <property type="evidence" value="ECO:0007669"/>
    <property type="project" value="TreeGrafter"/>
</dbReference>
<evidence type="ECO:0000259" key="9">
    <source>
        <dbReference type="PROSITE" id="PS51184"/>
    </source>
</evidence>
<dbReference type="EMBL" id="UZAU01000239">
    <property type="status" value="NOT_ANNOTATED_CDS"/>
    <property type="molecule type" value="Genomic_DNA"/>
</dbReference>
<dbReference type="Pfam" id="PF08879">
    <property type="entry name" value="WRC"/>
    <property type="match status" value="1"/>
</dbReference>
<dbReference type="GO" id="GO:0006357">
    <property type="term" value="P:regulation of transcription by RNA polymerase II"/>
    <property type="evidence" value="ECO:0007669"/>
    <property type="project" value="TreeGrafter"/>
</dbReference>
<evidence type="ECO:0000259" key="8">
    <source>
        <dbReference type="PROSITE" id="PS50089"/>
    </source>
</evidence>
<dbReference type="EnsemblPlants" id="evm.model.02.2960">
    <property type="protein sequence ID" value="cds.evm.model.02.2960"/>
    <property type="gene ID" value="evm.TU.02.2960"/>
</dbReference>
<dbReference type="GO" id="GO:0032454">
    <property type="term" value="F:histone H3K9 demethylase activity"/>
    <property type="evidence" value="ECO:0007669"/>
    <property type="project" value="InterPro"/>
</dbReference>
<evidence type="ECO:0000256" key="6">
    <source>
        <dbReference type="PROSITE-ProRule" id="PRU01002"/>
    </source>
</evidence>
<dbReference type="GO" id="GO:2000028">
    <property type="term" value="P:regulation of photoperiodism, flowering"/>
    <property type="evidence" value="ECO:0007669"/>
    <property type="project" value="EnsemblPlants"/>
</dbReference>
<dbReference type="SMART" id="SM00558">
    <property type="entry name" value="JmjC"/>
    <property type="match status" value="1"/>
</dbReference>
<feature type="region of interest" description="Disordered" evidence="7">
    <location>
        <begin position="817"/>
        <end position="884"/>
    </location>
</feature>
<dbReference type="GO" id="GO:0000118">
    <property type="term" value="C:histone deacetylase complex"/>
    <property type="evidence" value="ECO:0007669"/>
    <property type="project" value="TreeGrafter"/>
</dbReference>
<comment type="subcellular location">
    <subcellularLocation>
        <location evidence="1">Nucleus</location>
    </subcellularLocation>
</comment>
<feature type="domain" description="RING-type" evidence="8">
    <location>
        <begin position="242"/>
        <end position="288"/>
    </location>
</feature>
<evidence type="ECO:0000256" key="5">
    <source>
        <dbReference type="PROSITE-ProRule" id="PRU00175"/>
    </source>
</evidence>
<keyword evidence="4" id="KW-0539">Nucleus</keyword>
<dbReference type="PANTHER" id="PTHR12549">
    <property type="entry name" value="JMJC DOMAIN-CONTAINING HISTONE DEMETHYLATION PROTEIN"/>
    <property type="match status" value="1"/>
</dbReference>
<dbReference type="InterPro" id="IPR001841">
    <property type="entry name" value="Znf_RING"/>
</dbReference>
<dbReference type="Gene3D" id="2.60.120.650">
    <property type="entry name" value="Cupin"/>
    <property type="match status" value="2"/>
</dbReference>
<dbReference type="Pfam" id="PF02373">
    <property type="entry name" value="JmjC"/>
    <property type="match status" value="1"/>
</dbReference>
<keyword evidence="12" id="KW-1185">Reference proteome</keyword>
<feature type="compositionally biased region" description="Basic and acidic residues" evidence="7">
    <location>
        <begin position="856"/>
        <end position="869"/>
    </location>
</feature>
<comment type="similarity">
    <text evidence="2">Belongs to the JARID1 histone demethylase family.</text>
</comment>